<sequence length="136" mass="15158">MQLAIISEDTSNGRLVRFLLLDTSVLYKDHTESPSSDAIRGVDIPLPIAECMEQPVGILADGRLVFLCKALWVCTAQLQLPFVHKSETTVIRHFFIPRDWLNSVGLVLCKVQADGKFLCPSKGEMAVIRSNIGMDW</sequence>
<organism evidence="1 2">
    <name type="scientific">Penicillium cf. griseofulvum</name>
    <dbReference type="NCBI Taxonomy" id="2972120"/>
    <lineage>
        <taxon>Eukaryota</taxon>
        <taxon>Fungi</taxon>
        <taxon>Dikarya</taxon>
        <taxon>Ascomycota</taxon>
        <taxon>Pezizomycotina</taxon>
        <taxon>Eurotiomycetes</taxon>
        <taxon>Eurotiomycetidae</taxon>
        <taxon>Eurotiales</taxon>
        <taxon>Aspergillaceae</taxon>
        <taxon>Penicillium</taxon>
    </lineage>
</organism>
<gene>
    <name evidence="1" type="ORF">N7472_009464</name>
</gene>
<dbReference type="OrthoDB" id="194358at2759"/>
<protein>
    <submittedName>
        <fullName evidence="1">Eisosome protein 1</fullName>
    </submittedName>
</protein>
<proteinExistence type="predicted"/>
<comment type="caution">
    <text evidence="1">The sequence shown here is derived from an EMBL/GenBank/DDBJ whole genome shotgun (WGS) entry which is preliminary data.</text>
</comment>
<evidence type="ECO:0000313" key="2">
    <source>
        <dbReference type="Proteomes" id="UP001150879"/>
    </source>
</evidence>
<keyword evidence="2" id="KW-1185">Reference proteome</keyword>
<evidence type="ECO:0000313" key="1">
    <source>
        <dbReference type="EMBL" id="KAJ5184624.1"/>
    </source>
</evidence>
<reference evidence="1" key="1">
    <citation type="submission" date="2022-11" db="EMBL/GenBank/DDBJ databases">
        <authorList>
            <person name="Petersen C."/>
        </authorList>
    </citation>
    <scope>NUCLEOTIDE SEQUENCE</scope>
    <source>
        <strain evidence="1">IBT 16849</strain>
    </source>
</reference>
<name>A0A9W9IV65_9EURO</name>
<dbReference type="EMBL" id="JAPQKP010000006">
    <property type="protein sequence ID" value="KAJ5184624.1"/>
    <property type="molecule type" value="Genomic_DNA"/>
</dbReference>
<dbReference type="Proteomes" id="UP001150879">
    <property type="component" value="Unassembled WGS sequence"/>
</dbReference>
<dbReference type="AlphaFoldDB" id="A0A9W9IV65"/>
<accession>A0A9W9IV65</accession>
<reference evidence="1" key="2">
    <citation type="journal article" date="2023" name="IMA Fungus">
        <title>Comparative genomic study of the Penicillium genus elucidates a diverse pangenome and 15 lateral gene transfer events.</title>
        <authorList>
            <person name="Petersen C."/>
            <person name="Sorensen T."/>
            <person name="Nielsen M.R."/>
            <person name="Sondergaard T.E."/>
            <person name="Sorensen J.L."/>
            <person name="Fitzpatrick D.A."/>
            <person name="Frisvad J.C."/>
            <person name="Nielsen K.L."/>
        </authorList>
    </citation>
    <scope>NUCLEOTIDE SEQUENCE</scope>
    <source>
        <strain evidence="1">IBT 16849</strain>
    </source>
</reference>